<gene>
    <name evidence="1" type="ORF">SINC0208_LOCUS10733</name>
</gene>
<dbReference type="AlphaFoldDB" id="A0A7S3IQJ7"/>
<reference evidence="1" key="1">
    <citation type="submission" date="2021-01" db="EMBL/GenBank/DDBJ databases">
        <authorList>
            <person name="Corre E."/>
            <person name="Pelletier E."/>
            <person name="Niang G."/>
            <person name="Scheremetjew M."/>
            <person name="Finn R."/>
            <person name="Kale V."/>
            <person name="Holt S."/>
            <person name="Cochrane G."/>
            <person name="Meng A."/>
            <person name="Brown T."/>
            <person name="Cohen L."/>
        </authorList>
    </citation>
    <scope>NUCLEOTIDE SEQUENCE</scope>
    <source>
        <strain evidence="1">S3</strain>
    </source>
</reference>
<accession>A0A7S3IQJ7</accession>
<evidence type="ECO:0000313" key="1">
    <source>
        <dbReference type="EMBL" id="CAE0330101.1"/>
    </source>
</evidence>
<proteinExistence type="predicted"/>
<name>A0A7S3IQJ7_9SPIT</name>
<protein>
    <submittedName>
        <fullName evidence="1">Uncharacterized protein</fullName>
    </submittedName>
</protein>
<organism evidence="1">
    <name type="scientific">Strombidium inclinatum</name>
    <dbReference type="NCBI Taxonomy" id="197538"/>
    <lineage>
        <taxon>Eukaryota</taxon>
        <taxon>Sar</taxon>
        <taxon>Alveolata</taxon>
        <taxon>Ciliophora</taxon>
        <taxon>Intramacronucleata</taxon>
        <taxon>Spirotrichea</taxon>
        <taxon>Oligotrichia</taxon>
        <taxon>Strombidiidae</taxon>
        <taxon>Strombidium</taxon>
    </lineage>
</organism>
<dbReference type="EMBL" id="HBIH01026693">
    <property type="protein sequence ID" value="CAE0330101.1"/>
    <property type="molecule type" value="Transcribed_RNA"/>
</dbReference>
<sequence length="124" mass="14175">MPVHAEDPSVVRGRAKLVGVVDERLLYQFPMNSFDGVDRVQHLPEVDLVAWWKSDSSEVHPAVAVVEEFHEAGKLELLDLLEFVKFLSRRCFLTNRVDLVKKIVDSDRFLSTDTAVVIVDRELE</sequence>